<reference evidence="2 3" key="1">
    <citation type="submission" date="2024-09" db="EMBL/GenBank/DDBJ databases">
        <title>Chromosome-scale assembly of Riccia fluitans.</title>
        <authorList>
            <person name="Paukszto L."/>
            <person name="Sawicki J."/>
            <person name="Karawczyk K."/>
            <person name="Piernik-Szablinska J."/>
            <person name="Szczecinska M."/>
            <person name="Mazdziarz M."/>
        </authorList>
    </citation>
    <scope>NUCLEOTIDE SEQUENCE [LARGE SCALE GENOMIC DNA]</scope>
    <source>
        <strain evidence="2">Rf_01</strain>
        <tissue evidence="2">Aerial parts of the thallus</tissue>
    </source>
</reference>
<gene>
    <name evidence="2" type="ORF">R1flu_016222</name>
</gene>
<evidence type="ECO:0000256" key="1">
    <source>
        <dbReference type="SAM" id="MobiDB-lite"/>
    </source>
</evidence>
<feature type="compositionally biased region" description="Basic and acidic residues" evidence="1">
    <location>
        <begin position="110"/>
        <end position="123"/>
    </location>
</feature>
<sequence>MSAIILADYKRDSEVKAKCRHFLSTKLRDLPALQFEDRQTGEQHNMKWKLHDVYKFFCKVRHEARKRERSRRRLNFDHEGYDDENGASKDSSSDEEIGMLQWEGPVHGTQVKDPKSPFDGEKENIASDMVNILVPSAATRSKLPVRADYRQNQDNLL</sequence>
<evidence type="ECO:0000313" key="2">
    <source>
        <dbReference type="EMBL" id="KAL2631536.1"/>
    </source>
</evidence>
<dbReference type="Proteomes" id="UP001605036">
    <property type="component" value="Unassembled WGS sequence"/>
</dbReference>
<protein>
    <submittedName>
        <fullName evidence="2">Uncharacterized protein</fullName>
    </submittedName>
</protein>
<feature type="region of interest" description="Disordered" evidence="1">
    <location>
        <begin position="67"/>
        <end position="123"/>
    </location>
</feature>
<name>A0ABD1YLP1_9MARC</name>
<keyword evidence="3" id="KW-1185">Reference proteome</keyword>
<proteinExistence type="predicted"/>
<organism evidence="2 3">
    <name type="scientific">Riccia fluitans</name>
    <dbReference type="NCBI Taxonomy" id="41844"/>
    <lineage>
        <taxon>Eukaryota</taxon>
        <taxon>Viridiplantae</taxon>
        <taxon>Streptophyta</taxon>
        <taxon>Embryophyta</taxon>
        <taxon>Marchantiophyta</taxon>
        <taxon>Marchantiopsida</taxon>
        <taxon>Marchantiidae</taxon>
        <taxon>Marchantiales</taxon>
        <taxon>Ricciaceae</taxon>
        <taxon>Riccia</taxon>
    </lineage>
</organism>
<evidence type="ECO:0000313" key="3">
    <source>
        <dbReference type="Proteomes" id="UP001605036"/>
    </source>
</evidence>
<accession>A0ABD1YLP1</accession>
<dbReference type="EMBL" id="JBHFFA010000004">
    <property type="protein sequence ID" value="KAL2631536.1"/>
    <property type="molecule type" value="Genomic_DNA"/>
</dbReference>
<comment type="caution">
    <text evidence="2">The sequence shown here is derived from an EMBL/GenBank/DDBJ whole genome shotgun (WGS) entry which is preliminary data.</text>
</comment>
<dbReference type="AlphaFoldDB" id="A0ABD1YLP1"/>